<accession>A0A645CWW8</accession>
<evidence type="ECO:0000313" key="1">
    <source>
        <dbReference type="EMBL" id="MPM81348.1"/>
    </source>
</evidence>
<proteinExistence type="predicted"/>
<protein>
    <submittedName>
        <fullName evidence="1">Uncharacterized protein</fullName>
    </submittedName>
</protein>
<dbReference type="EMBL" id="VSSQ01030717">
    <property type="protein sequence ID" value="MPM81348.1"/>
    <property type="molecule type" value="Genomic_DNA"/>
</dbReference>
<dbReference type="AlphaFoldDB" id="A0A645CWW8"/>
<name>A0A645CWW8_9ZZZZ</name>
<gene>
    <name evidence="1" type="ORF">SDC9_128400</name>
</gene>
<sequence>MKNGTISVDLSVNTGLKVVRRCAHAALCLEFSESVNGLRRRGGAEELRYAGKSVLFRLLGEHKVLTVGL</sequence>
<organism evidence="1">
    <name type="scientific">bioreactor metagenome</name>
    <dbReference type="NCBI Taxonomy" id="1076179"/>
    <lineage>
        <taxon>unclassified sequences</taxon>
        <taxon>metagenomes</taxon>
        <taxon>ecological metagenomes</taxon>
    </lineage>
</organism>
<comment type="caution">
    <text evidence="1">The sequence shown here is derived from an EMBL/GenBank/DDBJ whole genome shotgun (WGS) entry which is preliminary data.</text>
</comment>
<reference evidence="1" key="1">
    <citation type="submission" date="2019-08" db="EMBL/GenBank/DDBJ databases">
        <authorList>
            <person name="Kucharzyk K."/>
            <person name="Murdoch R.W."/>
            <person name="Higgins S."/>
            <person name="Loffler F."/>
        </authorList>
    </citation>
    <scope>NUCLEOTIDE SEQUENCE</scope>
</reference>